<protein>
    <recommendedName>
        <fullName evidence="11">Omega-3 fatty acid desaturase</fullName>
    </recommendedName>
</protein>
<accession>A0AAV9IWW0</accession>
<dbReference type="CDD" id="cd03507">
    <property type="entry name" value="Delta12-FADS-like"/>
    <property type="match status" value="1"/>
</dbReference>
<gene>
    <name evidence="9" type="ORF">CDCA_CDCA09G2605</name>
</gene>
<comment type="subcellular location">
    <subcellularLocation>
        <location evidence="1">Membrane</location>
    </subcellularLocation>
</comment>
<reference evidence="9 10" key="1">
    <citation type="submission" date="2022-07" db="EMBL/GenBank/DDBJ databases">
        <title>Genome-wide signatures of adaptation to extreme environments.</title>
        <authorList>
            <person name="Cho C.H."/>
            <person name="Yoon H.S."/>
        </authorList>
    </citation>
    <scope>NUCLEOTIDE SEQUENCE [LARGE SCALE GENOMIC DNA]</scope>
    <source>
        <strain evidence="9 10">DBV 063 E5</strain>
    </source>
</reference>
<evidence type="ECO:0000256" key="1">
    <source>
        <dbReference type="ARBA" id="ARBA00004370"/>
    </source>
</evidence>
<proteinExistence type="inferred from homology"/>
<name>A0AAV9IWW0_CYACA</name>
<feature type="transmembrane region" description="Helical" evidence="6">
    <location>
        <begin position="319"/>
        <end position="340"/>
    </location>
</feature>
<feature type="domain" description="Fatty acid desaturase" evidence="7">
    <location>
        <begin position="158"/>
        <end position="412"/>
    </location>
</feature>
<evidence type="ECO:0000256" key="6">
    <source>
        <dbReference type="SAM" id="Phobius"/>
    </source>
</evidence>
<comment type="pathway">
    <text evidence="2">Lipid metabolism.</text>
</comment>
<dbReference type="GO" id="GO:0006629">
    <property type="term" value="P:lipid metabolic process"/>
    <property type="evidence" value="ECO:0007669"/>
    <property type="project" value="InterPro"/>
</dbReference>
<dbReference type="GO" id="GO:0016717">
    <property type="term" value="F:oxidoreductase activity, acting on paired donors, with oxidation of a pair of donors resulting in the reduction of molecular oxygen to two molecules of water"/>
    <property type="evidence" value="ECO:0007669"/>
    <property type="project" value="InterPro"/>
</dbReference>
<comment type="similarity">
    <text evidence="3">Belongs to the fatty acid desaturase type 1 family.</text>
</comment>
<keyword evidence="5 6" id="KW-0472">Membrane</keyword>
<feature type="transmembrane region" description="Helical" evidence="6">
    <location>
        <begin position="159"/>
        <end position="180"/>
    </location>
</feature>
<evidence type="ECO:0000313" key="9">
    <source>
        <dbReference type="EMBL" id="KAK4536580.1"/>
    </source>
</evidence>
<evidence type="ECO:0000259" key="8">
    <source>
        <dbReference type="Pfam" id="PF11960"/>
    </source>
</evidence>
<keyword evidence="6" id="KW-0812">Transmembrane</keyword>
<evidence type="ECO:0008006" key="11">
    <source>
        <dbReference type="Google" id="ProtNLM"/>
    </source>
</evidence>
<dbReference type="PANTHER" id="PTHR32100">
    <property type="entry name" value="OMEGA-6 FATTY ACID DESATURASE, CHLOROPLASTIC"/>
    <property type="match status" value="1"/>
</dbReference>
<organism evidence="9 10">
    <name type="scientific">Cyanidium caldarium</name>
    <name type="common">Red alga</name>
    <dbReference type="NCBI Taxonomy" id="2771"/>
    <lineage>
        <taxon>Eukaryota</taxon>
        <taxon>Rhodophyta</taxon>
        <taxon>Bangiophyceae</taxon>
        <taxon>Cyanidiales</taxon>
        <taxon>Cyanidiaceae</taxon>
        <taxon>Cyanidium</taxon>
    </lineage>
</organism>
<dbReference type="InterPro" id="IPR005804">
    <property type="entry name" value="FA_desaturase_dom"/>
</dbReference>
<keyword evidence="4" id="KW-0560">Oxidoreductase</keyword>
<dbReference type="GO" id="GO:0016020">
    <property type="term" value="C:membrane"/>
    <property type="evidence" value="ECO:0007669"/>
    <property type="project" value="UniProtKB-SubCell"/>
</dbReference>
<feature type="domain" description="Fatty acid desaturase N-terminal" evidence="8">
    <location>
        <begin position="106"/>
        <end position="148"/>
    </location>
</feature>
<evidence type="ECO:0000256" key="5">
    <source>
        <dbReference type="ARBA" id="ARBA00023136"/>
    </source>
</evidence>
<evidence type="ECO:0000256" key="3">
    <source>
        <dbReference type="ARBA" id="ARBA00009295"/>
    </source>
</evidence>
<dbReference type="Pfam" id="PF00487">
    <property type="entry name" value="FA_desaturase"/>
    <property type="match status" value="1"/>
</dbReference>
<feature type="transmembrane region" description="Helical" evidence="6">
    <location>
        <begin position="135"/>
        <end position="153"/>
    </location>
</feature>
<evidence type="ECO:0000313" key="10">
    <source>
        <dbReference type="Proteomes" id="UP001301350"/>
    </source>
</evidence>
<keyword evidence="10" id="KW-1185">Reference proteome</keyword>
<dbReference type="InterPro" id="IPR021863">
    <property type="entry name" value="FAS_N"/>
</dbReference>
<dbReference type="Pfam" id="PF11960">
    <property type="entry name" value="DUF3474"/>
    <property type="match status" value="1"/>
</dbReference>
<dbReference type="EMBL" id="JANCYW010000009">
    <property type="protein sequence ID" value="KAK4536580.1"/>
    <property type="molecule type" value="Genomic_DNA"/>
</dbReference>
<dbReference type="Proteomes" id="UP001301350">
    <property type="component" value="Unassembled WGS sequence"/>
</dbReference>
<evidence type="ECO:0000256" key="4">
    <source>
        <dbReference type="ARBA" id="ARBA00023002"/>
    </source>
</evidence>
<evidence type="ECO:0000259" key="7">
    <source>
        <dbReference type="Pfam" id="PF00487"/>
    </source>
</evidence>
<comment type="caution">
    <text evidence="9">The sequence shown here is derived from an EMBL/GenBank/DDBJ whole genome shotgun (WGS) entry which is preliminary data.</text>
</comment>
<sequence length="454" mass="51141">MAKMKCASSATVHDAHITRYADTDRTDRTSLLGMLPQFVAVPAAHSGRRTAADVRGRSARRGELRFRRQLRLHALPARRSSPGLIKMAAVGAPAPPALRPDPSPHAQPPPFTLEDVRRSIPGHCWEKQTHRSVLALLRDVALVAATAAVAIAVDSPWLWPLYALVQGTTFWALFVVGHDCGHGSFSPSRRLNDLFGHVAHTPLLVPYHGWRISHRRHHAHHGHVNEDESWHPLEEHEYRSMDRITRLVRCELPLAITISYPIYLFQRTPGRRGGSHFLPSSPLFRPTEAGPVLQSTAWVAAFAGLLATLAGTVGARLVLLTYGAPYVVFVSWLAAVTYLHHTDMRVPWFRGPAWSFLRGGLSTTDRDYGRLINQWHHHIGTHVVHHLFPRIPHYHLVEATRHAKPVLGEYYVEPERAAGLLPWHLLRTLRKSFAVCRYVDDHGEVVYYQRDVPE</sequence>
<evidence type="ECO:0000256" key="2">
    <source>
        <dbReference type="ARBA" id="ARBA00005189"/>
    </source>
</evidence>
<feature type="transmembrane region" description="Helical" evidence="6">
    <location>
        <begin position="292"/>
        <end position="313"/>
    </location>
</feature>
<dbReference type="AlphaFoldDB" id="A0AAV9IWW0"/>
<dbReference type="InterPro" id="IPR012171">
    <property type="entry name" value="Fatty_acid_desaturase"/>
</dbReference>
<keyword evidence="6" id="KW-1133">Transmembrane helix</keyword>